<gene>
    <name evidence="1" type="ORF">PAP18089_03699</name>
</gene>
<protein>
    <submittedName>
        <fullName evidence="1">Uncharacterized protein</fullName>
    </submittedName>
</protein>
<accession>A0A5E5PAJ9</accession>
<name>A0A5E5PAJ9_9BURK</name>
<proteinExistence type="predicted"/>
<dbReference type="AlphaFoldDB" id="A0A5E5PAJ9"/>
<evidence type="ECO:0000313" key="1">
    <source>
        <dbReference type="EMBL" id="VVG72699.1"/>
    </source>
</evidence>
<dbReference type="EMBL" id="CABPSX010000008">
    <property type="protein sequence ID" value="VVG72699.1"/>
    <property type="molecule type" value="Genomic_DNA"/>
</dbReference>
<organism evidence="1 2">
    <name type="scientific">Pandoraea apista</name>
    <dbReference type="NCBI Taxonomy" id="93218"/>
    <lineage>
        <taxon>Bacteria</taxon>
        <taxon>Pseudomonadati</taxon>
        <taxon>Pseudomonadota</taxon>
        <taxon>Betaproteobacteria</taxon>
        <taxon>Burkholderiales</taxon>
        <taxon>Burkholderiaceae</taxon>
        <taxon>Pandoraea</taxon>
    </lineage>
</organism>
<reference evidence="1 2" key="1">
    <citation type="submission" date="2019-08" db="EMBL/GenBank/DDBJ databases">
        <authorList>
            <person name="Peeters C."/>
        </authorList>
    </citation>
    <scope>NUCLEOTIDE SEQUENCE [LARGE SCALE GENOMIC DNA]</scope>
    <source>
        <strain evidence="1 2">LMG 18089</strain>
    </source>
</reference>
<sequence>MPKGSRPIRLTYLRHQRLTLREPFFMNRGTLPAVHEIDAEVVTYLERP</sequence>
<evidence type="ECO:0000313" key="2">
    <source>
        <dbReference type="Proteomes" id="UP000364291"/>
    </source>
</evidence>
<dbReference type="Proteomes" id="UP000364291">
    <property type="component" value="Unassembled WGS sequence"/>
</dbReference>